<feature type="transmembrane region" description="Helical" evidence="6">
    <location>
        <begin position="21"/>
        <end position="40"/>
    </location>
</feature>
<name>A0A1L8MNU9_9STRE</name>
<dbReference type="InterPro" id="IPR052536">
    <property type="entry name" value="ABC-4_Integral_Memb_Prot"/>
</dbReference>
<dbReference type="RefSeq" id="WP_071793110.1">
    <property type="nucleotide sequence ID" value="NZ_LZDD01000001.1"/>
</dbReference>
<evidence type="ECO:0000256" key="4">
    <source>
        <dbReference type="ARBA" id="ARBA00022989"/>
    </source>
</evidence>
<keyword evidence="6" id="KW-0813">Transport</keyword>
<dbReference type="Pfam" id="PF02687">
    <property type="entry name" value="FtsX"/>
    <property type="match status" value="1"/>
</dbReference>
<dbReference type="InterPro" id="IPR027022">
    <property type="entry name" value="ABC_permease_BceB-typ"/>
</dbReference>
<comment type="subcellular location">
    <subcellularLocation>
        <location evidence="1 6">Cell membrane</location>
        <topology evidence="1 6">Multi-pass membrane protein</topology>
    </subcellularLocation>
</comment>
<keyword evidence="9" id="KW-1185">Reference proteome</keyword>
<evidence type="ECO:0000256" key="1">
    <source>
        <dbReference type="ARBA" id="ARBA00004651"/>
    </source>
</evidence>
<dbReference type="PANTHER" id="PTHR46795:SF3">
    <property type="entry name" value="ABC TRANSPORTER PERMEASE"/>
    <property type="match status" value="1"/>
</dbReference>
<reference evidence="9" key="1">
    <citation type="submission" date="2016-06" db="EMBL/GenBank/DDBJ databases">
        <authorList>
            <person name="de Vries S.P.W."/>
            <person name="Hadjirin N.F."/>
            <person name="Lay E.M."/>
            <person name="Zadoks R.N."/>
            <person name="Peacock S.J."/>
            <person name="Parkhill J."/>
            <person name="Grant A.J."/>
            <person name="Mcdougall S."/>
            <person name="Holmes M.A."/>
        </authorList>
    </citation>
    <scope>NUCLEOTIDE SEQUENCE [LARGE SCALE GENOMIC DNA]</scope>
    <source>
        <strain evidence="9">NZ1587</strain>
    </source>
</reference>
<comment type="similarity">
    <text evidence="6">Belongs to the ABC-4 integral membrane protein family.</text>
</comment>
<feature type="transmembrane region" description="Helical" evidence="6">
    <location>
        <begin position="616"/>
        <end position="637"/>
    </location>
</feature>
<evidence type="ECO:0000313" key="9">
    <source>
        <dbReference type="Proteomes" id="UP000182015"/>
    </source>
</evidence>
<feature type="domain" description="ABC3 transporter permease C-terminal" evidence="7">
    <location>
        <begin position="56"/>
        <end position="176"/>
    </location>
</feature>
<protein>
    <submittedName>
        <fullName evidence="8">ABC transporter permease</fullName>
    </submittedName>
</protein>
<feature type="transmembrane region" description="Helical" evidence="6">
    <location>
        <begin position="52"/>
        <end position="76"/>
    </location>
</feature>
<keyword evidence="2 6" id="KW-1003">Cell membrane</keyword>
<feature type="transmembrane region" description="Helical" evidence="6">
    <location>
        <begin position="97"/>
        <end position="124"/>
    </location>
</feature>
<proteinExistence type="inferred from homology"/>
<feature type="transmembrane region" description="Helical" evidence="6">
    <location>
        <begin position="582"/>
        <end position="604"/>
    </location>
</feature>
<dbReference type="GO" id="GO:0005886">
    <property type="term" value="C:plasma membrane"/>
    <property type="evidence" value="ECO:0007669"/>
    <property type="project" value="UniProtKB-SubCell"/>
</dbReference>
<comment type="caution">
    <text evidence="8">The sequence shown here is derived from an EMBL/GenBank/DDBJ whole genome shotgun (WGS) entry which is preliminary data.</text>
</comment>
<dbReference type="AlphaFoldDB" id="A0A1L8MNU9"/>
<feature type="transmembrane region" description="Helical" evidence="6">
    <location>
        <begin position="222"/>
        <end position="249"/>
    </location>
</feature>
<dbReference type="PANTHER" id="PTHR46795">
    <property type="entry name" value="ABC TRANSPORTER PERMEASE-RELATED-RELATED"/>
    <property type="match status" value="1"/>
</dbReference>
<sequence length="651" mass="74073">MFYLKLAWNNLKKSKEVVAPFLLASSVLFMLNGIVTIILMSPISKGMQNGKILLGLAAVVLTIFATIMEIYSYNFLLKQRSREFGLYNILGMTKKQIGFVSILELWILFLAVITIGSIASYIFSHLFYLIFVNLVHYNKLQLEIAPIAFVQTSIVFALIFVLLMTIGLFKVRQTSPLMLFKDQEQGEKEPKGNILLAFLAIIAISIGYYISITSTKLAALAVLYRFFIAVIFVIIGTYLFYIAFMTWYLKHKRSQKAYFYQPEHFVSTSQMIFRMKQNAVGLANITLLAVMAFVAIATTTALYSNTEYQTKEIFPKNSKITIQGKNQKDLKKNFEKALLIPLDRSAGEFTTYESAMVSFNLSDSKVEKVTAAELKNPNFAKMTYSYLITADDFKKIGNKVPDLAENEILFFKQKDRSRLEKLDFLGISLKIKENLKSVKHPDTVNTYNPTVIVVKDQKVFNQLLTLYNRYTKEPVASELVVLGDLTQNQIAEVLDKSGVLSLNGHYVAHLEQRAQFKKGFYAITGGFLFTGFILGLSFILGAALIIYYKQYTEGHLDQKSYKILQEVGMSSLQVKKTINSQLLLVFFTPLAFAILHFMVALVMLKQMLLNFGVTDSSMIYLVSGLTILIIVCLYFLIYRFTSRTYYKIIER</sequence>
<evidence type="ECO:0000256" key="5">
    <source>
        <dbReference type="ARBA" id="ARBA00023136"/>
    </source>
</evidence>
<dbReference type="STRING" id="1856638.A9Q68_02615"/>
<gene>
    <name evidence="8" type="ORF">A9Q68_02615</name>
</gene>
<organism evidence="8 9">
    <name type="scientific">Streptococcus bovimastitidis</name>
    <dbReference type="NCBI Taxonomy" id="1856638"/>
    <lineage>
        <taxon>Bacteria</taxon>
        <taxon>Bacillati</taxon>
        <taxon>Bacillota</taxon>
        <taxon>Bacilli</taxon>
        <taxon>Lactobacillales</taxon>
        <taxon>Streptococcaceae</taxon>
        <taxon>Streptococcus</taxon>
    </lineage>
</organism>
<keyword evidence="5 6" id="KW-0472">Membrane</keyword>
<feature type="transmembrane region" description="Helical" evidence="6">
    <location>
        <begin position="520"/>
        <end position="548"/>
    </location>
</feature>
<evidence type="ECO:0000259" key="7">
    <source>
        <dbReference type="Pfam" id="PF02687"/>
    </source>
</evidence>
<dbReference type="PIRSF" id="PIRSF018968">
    <property type="entry name" value="ABC_permease_BceB"/>
    <property type="match status" value="1"/>
</dbReference>
<evidence type="ECO:0000313" key="8">
    <source>
        <dbReference type="EMBL" id="OJF72454.1"/>
    </source>
</evidence>
<evidence type="ECO:0000256" key="2">
    <source>
        <dbReference type="ARBA" id="ARBA00022475"/>
    </source>
</evidence>
<dbReference type="InterPro" id="IPR003838">
    <property type="entry name" value="ABC3_permease_C"/>
</dbReference>
<dbReference type="GO" id="GO:0055085">
    <property type="term" value="P:transmembrane transport"/>
    <property type="evidence" value="ECO:0007669"/>
    <property type="project" value="UniProtKB-UniRule"/>
</dbReference>
<evidence type="ECO:0000256" key="6">
    <source>
        <dbReference type="PIRNR" id="PIRNR018968"/>
    </source>
</evidence>
<dbReference type="Proteomes" id="UP000182015">
    <property type="component" value="Unassembled WGS sequence"/>
</dbReference>
<accession>A0A1L8MNU9</accession>
<keyword evidence="4 6" id="KW-1133">Transmembrane helix</keyword>
<feature type="transmembrane region" description="Helical" evidence="6">
    <location>
        <begin position="279"/>
        <end position="303"/>
    </location>
</feature>
<evidence type="ECO:0000256" key="3">
    <source>
        <dbReference type="ARBA" id="ARBA00022692"/>
    </source>
</evidence>
<dbReference type="OrthoDB" id="1705903at2"/>
<keyword evidence="3 6" id="KW-0812">Transmembrane</keyword>
<feature type="transmembrane region" description="Helical" evidence="6">
    <location>
        <begin position="144"/>
        <end position="171"/>
    </location>
</feature>
<dbReference type="EMBL" id="LZDD01000001">
    <property type="protein sequence ID" value="OJF72454.1"/>
    <property type="molecule type" value="Genomic_DNA"/>
</dbReference>
<feature type="transmembrane region" description="Helical" evidence="6">
    <location>
        <begin position="192"/>
        <end position="210"/>
    </location>
</feature>